<sequence>MDLKTLMDCSDGRWTEERHSLFLNCLEASFVRRVHGLTSAGSGAAIPCRCIETNGGLRLDRYVPDSATESTEDSRRLSQTTTAAAPPPVVDSESGCASIFTGENTRKRPLALLHASQDQVVPEFENSDDGEKGSASVKRKRGAGGVGV</sequence>
<organism evidence="2 3">
    <name type="scientific">Dendrobium nobile</name>
    <name type="common">Orchid</name>
    <dbReference type="NCBI Taxonomy" id="94219"/>
    <lineage>
        <taxon>Eukaryota</taxon>
        <taxon>Viridiplantae</taxon>
        <taxon>Streptophyta</taxon>
        <taxon>Embryophyta</taxon>
        <taxon>Tracheophyta</taxon>
        <taxon>Spermatophyta</taxon>
        <taxon>Magnoliopsida</taxon>
        <taxon>Liliopsida</taxon>
        <taxon>Asparagales</taxon>
        <taxon>Orchidaceae</taxon>
        <taxon>Epidendroideae</taxon>
        <taxon>Malaxideae</taxon>
        <taxon>Dendrobiinae</taxon>
        <taxon>Dendrobium</taxon>
    </lineage>
</organism>
<gene>
    <name evidence="2" type="ORF">KFK09_008003</name>
</gene>
<reference evidence="2" key="1">
    <citation type="journal article" date="2022" name="Front. Genet.">
        <title>Chromosome-Scale Assembly of the Dendrobium nobile Genome Provides Insights Into the Molecular Mechanism of the Biosynthesis of the Medicinal Active Ingredient of Dendrobium.</title>
        <authorList>
            <person name="Xu Q."/>
            <person name="Niu S.-C."/>
            <person name="Li K.-L."/>
            <person name="Zheng P.-J."/>
            <person name="Zhang X.-J."/>
            <person name="Jia Y."/>
            <person name="Liu Y."/>
            <person name="Niu Y.-X."/>
            <person name="Yu L.-H."/>
            <person name="Chen D.-F."/>
            <person name="Zhang G.-Q."/>
        </authorList>
    </citation>
    <scope>NUCLEOTIDE SEQUENCE</scope>
    <source>
        <tissue evidence="2">Leaf</tissue>
    </source>
</reference>
<dbReference type="Proteomes" id="UP000829196">
    <property type="component" value="Unassembled WGS sequence"/>
</dbReference>
<accession>A0A8T3BY70</accession>
<evidence type="ECO:0000256" key="1">
    <source>
        <dbReference type="SAM" id="MobiDB-lite"/>
    </source>
</evidence>
<dbReference type="AlphaFoldDB" id="A0A8T3BY70"/>
<dbReference type="EMBL" id="JAGYWB010000006">
    <property type="protein sequence ID" value="KAI0520527.1"/>
    <property type="molecule type" value="Genomic_DNA"/>
</dbReference>
<evidence type="ECO:0000313" key="2">
    <source>
        <dbReference type="EMBL" id="KAI0520527.1"/>
    </source>
</evidence>
<proteinExistence type="predicted"/>
<feature type="region of interest" description="Disordered" evidence="1">
    <location>
        <begin position="62"/>
        <end position="96"/>
    </location>
</feature>
<protein>
    <submittedName>
        <fullName evidence="2">Uncharacterized protein</fullName>
    </submittedName>
</protein>
<dbReference type="OrthoDB" id="751338at2759"/>
<evidence type="ECO:0000313" key="3">
    <source>
        <dbReference type="Proteomes" id="UP000829196"/>
    </source>
</evidence>
<name>A0A8T3BY70_DENNO</name>
<comment type="caution">
    <text evidence="2">The sequence shown here is derived from an EMBL/GenBank/DDBJ whole genome shotgun (WGS) entry which is preliminary data.</text>
</comment>
<feature type="region of interest" description="Disordered" evidence="1">
    <location>
        <begin position="119"/>
        <end position="148"/>
    </location>
</feature>
<keyword evidence="3" id="KW-1185">Reference proteome</keyword>